<organism evidence="1 2">
    <name type="scientific">Rhodococcus phage RGL3</name>
    <dbReference type="NCBI Taxonomy" id="2922221"/>
    <lineage>
        <taxon>Viruses</taxon>
        <taxon>Duplodnaviria</taxon>
        <taxon>Heunggongvirae</taxon>
        <taxon>Uroviricota</taxon>
        <taxon>Caudoviricetes</taxon>
        <taxon>Rerduovirus</taxon>
        <taxon>Rerduovirus RGL3</taxon>
    </lineage>
</organism>
<dbReference type="Gene3D" id="1.10.287.610">
    <property type="entry name" value="Helix hairpin bin"/>
    <property type="match status" value="1"/>
</dbReference>
<accession>G9FHL8</accession>
<sequence>MVHSGLYYKLGRSLISDAEFDAWAYELVSLQTEHPELSEQVEYELEAFRDFDGSTGFDLPYNNPRVQSVALGLYYQSKRGLTHAHA</sequence>
<dbReference type="GO" id="GO:0016874">
    <property type="term" value="F:ligase activity"/>
    <property type="evidence" value="ECO:0007669"/>
    <property type="project" value="UniProtKB-KW"/>
</dbReference>
<evidence type="ECO:0000313" key="2">
    <source>
        <dbReference type="Proteomes" id="UP000005433"/>
    </source>
</evidence>
<dbReference type="Proteomes" id="UP000005433">
    <property type="component" value="Segment"/>
</dbReference>
<dbReference type="RefSeq" id="YP_005086984.1">
    <property type="nucleotide sequence ID" value="NC_016650.1"/>
</dbReference>
<dbReference type="Pfam" id="PF22745">
    <property type="entry name" value="Nlig-Ia"/>
    <property type="match status" value="1"/>
</dbReference>
<protein>
    <submittedName>
        <fullName evidence="1">Putative ligase</fullName>
    </submittedName>
</protein>
<dbReference type="OrthoDB" id="2955at10239"/>
<keyword evidence="2" id="KW-1185">Reference proteome</keyword>
<keyword evidence="1" id="KW-0436">Ligase</keyword>
<proteinExistence type="predicted"/>
<evidence type="ECO:0000313" key="1">
    <source>
        <dbReference type="EMBL" id="AEV52106.1"/>
    </source>
</evidence>
<dbReference type="KEGG" id="vg:11541183"/>
<reference evidence="1 2" key="1">
    <citation type="journal article" date="2013" name="Arch. Virol.">
        <title>Characterization and whole genome sequences of the Rhodococcus bacteriophages RGL3 and RER2.</title>
        <authorList>
            <person name="Petrovski S."/>
            <person name="Seviour R.J."/>
            <person name="Tillett D."/>
        </authorList>
    </citation>
    <scope>NUCLEOTIDE SEQUENCE [LARGE SCALE GENOMIC DNA]</scope>
</reference>
<dbReference type="SUPFAM" id="SSF56091">
    <property type="entry name" value="DNA ligase/mRNA capping enzyme, catalytic domain"/>
    <property type="match status" value="1"/>
</dbReference>
<dbReference type="EMBL" id="JN116826">
    <property type="protein sequence ID" value="AEV52106.1"/>
    <property type="molecule type" value="Genomic_DNA"/>
</dbReference>
<dbReference type="GeneID" id="11541183"/>
<name>G9FHL8_9CAUD</name>